<evidence type="ECO:0000256" key="3">
    <source>
        <dbReference type="ARBA" id="ARBA00022553"/>
    </source>
</evidence>
<name>A0A8K0A435_BRALA</name>
<reference evidence="13" key="1">
    <citation type="submission" date="2022-01" db="EMBL/GenBank/DDBJ databases">
        <authorList>
            <person name="Braso-Vives M."/>
        </authorList>
    </citation>
    <scope>NUCLEOTIDE SEQUENCE</scope>
</reference>
<feature type="repeat" description="WD" evidence="10">
    <location>
        <begin position="488"/>
        <end position="521"/>
    </location>
</feature>
<dbReference type="FunFam" id="2.130.10.10:FF:000216">
    <property type="entry name" value="Periodic tryptophan protein 2 homolog"/>
    <property type="match status" value="1"/>
</dbReference>
<dbReference type="PANTHER" id="PTHR19858:SF0">
    <property type="entry name" value="PERIODIC TRYPTOPHAN PROTEIN 2 HOMOLOG"/>
    <property type="match status" value="1"/>
</dbReference>
<evidence type="ECO:0000256" key="5">
    <source>
        <dbReference type="ARBA" id="ARBA00022737"/>
    </source>
</evidence>
<organism evidence="13 14">
    <name type="scientific">Branchiostoma lanceolatum</name>
    <name type="common">Common lancelet</name>
    <name type="synonym">Amphioxus lanceolatum</name>
    <dbReference type="NCBI Taxonomy" id="7740"/>
    <lineage>
        <taxon>Eukaryota</taxon>
        <taxon>Metazoa</taxon>
        <taxon>Chordata</taxon>
        <taxon>Cephalochordata</taxon>
        <taxon>Leptocardii</taxon>
        <taxon>Amphioxiformes</taxon>
        <taxon>Branchiostomatidae</taxon>
        <taxon>Branchiostoma</taxon>
    </lineage>
</organism>
<dbReference type="Pfam" id="PF00400">
    <property type="entry name" value="WD40"/>
    <property type="match status" value="4"/>
</dbReference>
<accession>A0A8K0A435</accession>
<evidence type="ECO:0000256" key="1">
    <source>
        <dbReference type="ARBA" id="ARBA00004604"/>
    </source>
</evidence>
<dbReference type="InterPro" id="IPR015943">
    <property type="entry name" value="WD40/YVTN_repeat-like_dom_sf"/>
</dbReference>
<dbReference type="Pfam" id="PF04003">
    <property type="entry name" value="Utp12"/>
    <property type="match status" value="1"/>
</dbReference>
<feature type="repeat" description="WD" evidence="10">
    <location>
        <begin position="360"/>
        <end position="401"/>
    </location>
</feature>
<dbReference type="AlphaFoldDB" id="A0A8K0A435"/>
<keyword evidence="6" id="KW-0539">Nucleus</keyword>
<comment type="subunit">
    <text evidence="8">Part of the small subunit (SSU) processome, composed of more than 70 proteins and the RNA chaperone small nucleolar RNA (snoRNA) U3.</text>
</comment>
<evidence type="ECO:0000259" key="12">
    <source>
        <dbReference type="Pfam" id="PF04003"/>
    </source>
</evidence>
<keyword evidence="14" id="KW-1185">Reference proteome</keyword>
<feature type="compositionally biased region" description="Acidic residues" evidence="11">
    <location>
        <begin position="882"/>
        <end position="907"/>
    </location>
</feature>
<dbReference type="OrthoDB" id="3142434at2759"/>
<evidence type="ECO:0000256" key="4">
    <source>
        <dbReference type="ARBA" id="ARBA00022574"/>
    </source>
</evidence>
<evidence type="ECO:0000256" key="8">
    <source>
        <dbReference type="ARBA" id="ARBA00035020"/>
    </source>
</evidence>
<dbReference type="InterPro" id="IPR027145">
    <property type="entry name" value="PWP2"/>
</dbReference>
<feature type="repeat" description="WD" evidence="10">
    <location>
        <begin position="402"/>
        <end position="443"/>
    </location>
</feature>
<dbReference type="InterPro" id="IPR001680">
    <property type="entry name" value="WD40_rpt"/>
</dbReference>
<dbReference type="PRINTS" id="PR00320">
    <property type="entry name" value="GPROTEINBRPT"/>
</dbReference>
<keyword evidence="4 10" id="KW-0853">WD repeat</keyword>
<protein>
    <recommendedName>
        <fullName evidence="9">Periodic tryptophan protein 2 homolog</fullName>
    </recommendedName>
</protein>
<dbReference type="SMART" id="SM00320">
    <property type="entry name" value="WD40"/>
    <property type="match status" value="12"/>
</dbReference>
<dbReference type="PANTHER" id="PTHR19858">
    <property type="entry name" value="WD40 REPEAT PROTEIN"/>
    <property type="match status" value="1"/>
</dbReference>
<dbReference type="FunFam" id="2.130.10.10:FF:000265">
    <property type="entry name" value="periodic tryptophan protein 2 homolog"/>
    <property type="match status" value="1"/>
</dbReference>
<dbReference type="GO" id="GO:0000462">
    <property type="term" value="P:maturation of SSU-rRNA from tricistronic rRNA transcript (SSU-rRNA, 5.8S rRNA, LSU-rRNA)"/>
    <property type="evidence" value="ECO:0007669"/>
    <property type="project" value="TreeGrafter"/>
</dbReference>
<sequence>MKFSYKFSNLLGSVYRRGNVSFTPDGNSIISPVGNRVSIFDLKNNKSETLPVEAQMNIVCVAQSPDGNTAILVDEVGAALLVSLVSKSVLHHYHFHKPVHTVKFSPDGKKFAVTRENHTLVYHAPGKTHDFNPFRLYRSYHGPYDDATCIDWTDDSRAFAVGSRDMNTRVHAATALQNLAVYSFGGHKDAIVGCFFEHKSLDLYTISRDGTLVIWECDTDLDDLVPGSARPKKEKEVEDKVKEEDDSEESDAEDDDKDKQEKILYKKVSKHYFNKEGDFNTLTSCDYHKRTHFLVTGFASGIFHLHELPDFNLIHSLSISDQRIASVSFNSTGDWIALACSGLGQLLVWEWQSESYVLKQQGHFNNMSSLAYSPDGQYIVTGGEDGKVKVWNTGSGFCFVTFTEHTAAIAGTIFTSNGHVVISASLDGTARAFDLHRYRNFRTFTSPRPAQFSCLAVDHSGDLVCCGAQDMFEIFVWSMQTGRLLEVLAGHEGPVASLTFSPADAILASASWDKTIRVWDIFERKGCRETLQLGSDALAVTFRPDGKEVAIAMLSGEIQFWDPHNATQTGSIEGRHDLGAGRKETDKITAKTSSAGKSFSSLCYTADGTCILAGGRSKNICIYHVAEQLLIKKFEISCNLSFDAMEEYLDRRKMTEWGSLALVDEGQEEGEGGKAISLPGVKKGDMASRHWKPEVRVSCVQFSPTGRAFATTTTEGLMVYSLDNSLTFDPFDLDMDITPATIRRMLGRREYATALMMSFRLNEGAVIQEVVETIPHTEVSHVSQTLPDTYVDRMLLFVASQLETSRHLEFYLTWCQTLLMLHGQRLKNRSMSVLAMLRALQKSVTRRYEDISKLCDSNRYSLQYILSVAQQEGSRKRKAGGDQEEGEGEMEELPDEDSSLQMSEDDLPMQSHHI</sequence>
<feature type="region of interest" description="Disordered" evidence="11">
    <location>
        <begin position="226"/>
        <end position="258"/>
    </location>
</feature>
<feature type="region of interest" description="Disordered" evidence="11">
    <location>
        <begin position="871"/>
        <end position="914"/>
    </location>
</feature>
<dbReference type="InterPro" id="IPR011047">
    <property type="entry name" value="Quinoprotein_ADH-like_sf"/>
</dbReference>
<dbReference type="CDD" id="cd00200">
    <property type="entry name" value="WD40"/>
    <property type="match status" value="1"/>
</dbReference>
<feature type="compositionally biased region" description="Basic and acidic residues" evidence="11">
    <location>
        <begin position="231"/>
        <end position="243"/>
    </location>
</feature>
<dbReference type="Gene3D" id="2.130.10.10">
    <property type="entry name" value="YVTN repeat-like/Quinoprotein amine dehydrogenase"/>
    <property type="match status" value="3"/>
</dbReference>
<comment type="function">
    <text evidence="7">Part of the small subunit (SSU) processome, first precursor of the small eukaryotic ribosomal subunit. During the assembly of the SSU processome in the nucleolus, many ribosome biogenesis factors, an RNA chaperone and ribosomal proteins associate with the nascent pre-rRNA and work in concert to generate RNA folding, modifications, rearrangements and cleavage as well as targeted degradation of pre-ribosomal RNA by the RNA exosome.</text>
</comment>
<comment type="similarity">
    <text evidence="2">Belongs to the WD repeat PWP2 family.</text>
</comment>
<proteinExistence type="inferred from homology"/>
<dbReference type="PROSITE" id="PS50082">
    <property type="entry name" value="WD_REPEATS_2"/>
    <property type="match status" value="4"/>
</dbReference>
<dbReference type="GO" id="GO:0034388">
    <property type="term" value="C:Pwp2p-containing subcomplex of 90S preribosome"/>
    <property type="evidence" value="ECO:0007669"/>
    <property type="project" value="TreeGrafter"/>
</dbReference>
<keyword evidence="5" id="KW-0677">Repeat</keyword>
<feature type="repeat" description="WD" evidence="10">
    <location>
        <begin position="184"/>
        <end position="216"/>
    </location>
</feature>
<evidence type="ECO:0000256" key="6">
    <source>
        <dbReference type="ARBA" id="ARBA00023242"/>
    </source>
</evidence>
<feature type="domain" description="Small-subunit processome Utp12" evidence="12">
    <location>
        <begin position="762"/>
        <end position="867"/>
    </location>
</feature>
<evidence type="ECO:0000313" key="14">
    <source>
        <dbReference type="Proteomes" id="UP000838412"/>
    </source>
</evidence>
<dbReference type="GO" id="GO:0032040">
    <property type="term" value="C:small-subunit processome"/>
    <property type="evidence" value="ECO:0007669"/>
    <property type="project" value="TreeGrafter"/>
</dbReference>
<feature type="compositionally biased region" description="Acidic residues" evidence="11">
    <location>
        <begin position="244"/>
        <end position="256"/>
    </location>
</feature>
<keyword evidence="3" id="KW-0597">Phosphoprotein</keyword>
<evidence type="ECO:0000256" key="10">
    <source>
        <dbReference type="PROSITE-ProRule" id="PRU00221"/>
    </source>
</evidence>
<dbReference type="FunFam" id="2.130.10.10:FF:000255">
    <property type="entry name" value="Periodic tryptophan protein 2 homolog"/>
    <property type="match status" value="1"/>
</dbReference>
<dbReference type="SUPFAM" id="SSF69322">
    <property type="entry name" value="Tricorn protease domain 2"/>
    <property type="match status" value="1"/>
</dbReference>
<dbReference type="GO" id="GO:0000028">
    <property type="term" value="P:ribosomal small subunit assembly"/>
    <property type="evidence" value="ECO:0007669"/>
    <property type="project" value="TreeGrafter"/>
</dbReference>
<dbReference type="EMBL" id="OV696691">
    <property type="protein sequence ID" value="CAH1267612.1"/>
    <property type="molecule type" value="Genomic_DNA"/>
</dbReference>
<evidence type="ECO:0000313" key="13">
    <source>
        <dbReference type="EMBL" id="CAH1267612.1"/>
    </source>
</evidence>
<dbReference type="InterPro" id="IPR019775">
    <property type="entry name" value="WD40_repeat_CS"/>
</dbReference>
<evidence type="ECO:0000256" key="9">
    <source>
        <dbReference type="ARBA" id="ARBA00068075"/>
    </source>
</evidence>
<gene>
    <name evidence="13" type="primary">PWP2</name>
    <name evidence="13" type="ORF">BLAG_LOCUS20898</name>
</gene>
<evidence type="ECO:0000256" key="11">
    <source>
        <dbReference type="SAM" id="MobiDB-lite"/>
    </source>
</evidence>
<dbReference type="InterPro" id="IPR020472">
    <property type="entry name" value="WD40_PAC1"/>
</dbReference>
<comment type="subcellular location">
    <subcellularLocation>
        <location evidence="1">Nucleus</location>
        <location evidence="1">Nucleolus</location>
    </subcellularLocation>
</comment>
<evidence type="ECO:0000256" key="2">
    <source>
        <dbReference type="ARBA" id="ARBA00010226"/>
    </source>
</evidence>
<dbReference type="Proteomes" id="UP000838412">
    <property type="component" value="Chromosome 6"/>
</dbReference>
<dbReference type="PROSITE" id="PS00678">
    <property type="entry name" value="WD_REPEATS_1"/>
    <property type="match status" value="1"/>
</dbReference>
<evidence type="ECO:0000256" key="7">
    <source>
        <dbReference type="ARBA" id="ARBA00035000"/>
    </source>
</evidence>
<dbReference type="SUPFAM" id="SSF50998">
    <property type="entry name" value="Quinoprotein alcohol dehydrogenase-like"/>
    <property type="match status" value="1"/>
</dbReference>
<dbReference type="PROSITE" id="PS50294">
    <property type="entry name" value="WD_REPEATS_REGION"/>
    <property type="match status" value="2"/>
</dbReference>
<dbReference type="InterPro" id="IPR007148">
    <property type="entry name" value="SSU_processome_Utp12"/>
</dbReference>